<sequence length="211" mass="24425">MMEEKMEMEEKPGRVMMYVREDVPEDFYSFVADELNVEQERLRIEKREHGPMAGIEWMMPTALVVWLMKAFFDATLQEAGKDFYELSKKSLGRLIKKSHAVKSRLISAEMSPKKLSEGYDQSNSISVKATLHPNLTITVLFSEVLSEEDFHEAVDNLFDSLVVLYETIDKECGGKEYERISRDDLFLVANPGTRSWEIVTRSQMFERYKGG</sequence>
<protein>
    <submittedName>
        <fullName evidence="1">Uncharacterized protein</fullName>
    </submittedName>
</protein>
<dbReference type="RefSeq" id="WP_113645306.1">
    <property type="nucleotide sequence ID" value="NZ_QMHN01000001.1"/>
</dbReference>
<keyword evidence="2" id="KW-1185">Reference proteome</keyword>
<proteinExistence type="predicted"/>
<dbReference type="OrthoDB" id="7030237at2"/>
<gene>
    <name evidence="1" type="ORF">DPV69_00540</name>
</gene>
<evidence type="ECO:0000313" key="1">
    <source>
        <dbReference type="EMBL" id="RWU09868.1"/>
    </source>
</evidence>
<comment type="caution">
    <text evidence="1">The sequence shown here is derived from an EMBL/GenBank/DDBJ whole genome shotgun (WGS) entry which is preliminary data.</text>
</comment>
<dbReference type="EMBL" id="SAYW01000001">
    <property type="protein sequence ID" value="RWU09868.1"/>
    <property type="molecule type" value="Genomic_DNA"/>
</dbReference>
<dbReference type="Proteomes" id="UP000284120">
    <property type="component" value="Unassembled WGS sequence"/>
</dbReference>
<dbReference type="AlphaFoldDB" id="A0A3S3PCU1"/>
<name>A0A3S3PCU1_9SPHI</name>
<reference evidence="1 2" key="1">
    <citation type="submission" date="2018-06" db="EMBL/GenBank/DDBJ databases">
        <title>Pedobacter endophyticus sp. nov., an endophytic bacterium isolated from a leaf of Triticum aestivum.</title>
        <authorList>
            <person name="Zhang L."/>
        </authorList>
    </citation>
    <scope>NUCLEOTIDE SEQUENCE [LARGE SCALE GENOMIC DNA]</scope>
    <source>
        <strain evidence="1 2">CM134L-2</strain>
    </source>
</reference>
<evidence type="ECO:0000313" key="2">
    <source>
        <dbReference type="Proteomes" id="UP000284120"/>
    </source>
</evidence>
<accession>A0A3S3PCU1</accession>
<organism evidence="1 2">
    <name type="scientific">Pedobacter chitinilyticus</name>
    <dbReference type="NCBI Taxonomy" id="2233776"/>
    <lineage>
        <taxon>Bacteria</taxon>
        <taxon>Pseudomonadati</taxon>
        <taxon>Bacteroidota</taxon>
        <taxon>Sphingobacteriia</taxon>
        <taxon>Sphingobacteriales</taxon>
        <taxon>Sphingobacteriaceae</taxon>
        <taxon>Pedobacter</taxon>
    </lineage>
</organism>